<dbReference type="InterPro" id="IPR001387">
    <property type="entry name" value="Cro/C1-type_HTH"/>
</dbReference>
<sequence>MILADKIIELRKKNGWSQEDLAEKLDVSRQSISKWEGAQSIPDMNKILKLSEVFSVSTDYLLKDEIELDSTEEAPKVDTDSSFKEVPVSMEEANAFLAHKNQAASQIALGVLLCILSPALLITLTTLQESSLLPLSEGKAVGIGVLFLFLLVGIAVALFIKSSIEGGRFHYMEKELLNTAYGVNGMVQEKKSRFQGTYTSQMILGIFLCIIAVSPIFISMIIFGEDDLHTALAVPFLLLFVAVGVFLIVKTNIIWDALNMLLEQGDYKREKKMDEHKNETVGQIYWCLVTAIYLGYSFITRRWDISWIVWPVAGVGYGAVCGIVNSFRTRV</sequence>
<dbReference type="SUPFAM" id="SSF47413">
    <property type="entry name" value="lambda repressor-like DNA-binding domains"/>
    <property type="match status" value="1"/>
</dbReference>
<dbReference type="PANTHER" id="PTHR46558">
    <property type="entry name" value="TRACRIPTIONAL REGULATORY PROTEIN-RELATED-RELATED"/>
    <property type="match status" value="1"/>
</dbReference>
<feature type="transmembrane region" description="Helical" evidence="2">
    <location>
        <begin position="140"/>
        <end position="160"/>
    </location>
</feature>
<evidence type="ECO:0000313" key="4">
    <source>
        <dbReference type="EMBL" id="EHL13322.1"/>
    </source>
</evidence>
<evidence type="ECO:0000256" key="1">
    <source>
        <dbReference type="ARBA" id="ARBA00023125"/>
    </source>
</evidence>
<keyword evidence="1" id="KW-0238">DNA-binding</keyword>
<feature type="transmembrane region" description="Helical" evidence="2">
    <location>
        <begin position="236"/>
        <end position="262"/>
    </location>
</feature>
<proteinExistence type="predicted"/>
<dbReference type="RefSeq" id="WP_009537815.1">
    <property type="nucleotide sequence ID" value="NZ_JH414507.1"/>
</dbReference>
<dbReference type="SMART" id="SM00530">
    <property type="entry name" value="HTH_XRE"/>
    <property type="match status" value="1"/>
</dbReference>
<dbReference type="AlphaFoldDB" id="G9WSV2"/>
<keyword evidence="2" id="KW-1133">Transmembrane helix</keyword>
<dbReference type="GO" id="GO:0003677">
    <property type="term" value="F:DNA binding"/>
    <property type="evidence" value="ECO:0007669"/>
    <property type="project" value="UniProtKB-KW"/>
</dbReference>
<dbReference type="HOGENOM" id="CLU_060318_1_0_9"/>
<name>G9WSV2_9FIRM</name>
<dbReference type="Pfam" id="PF01381">
    <property type="entry name" value="HTH_3"/>
    <property type="match status" value="1"/>
</dbReference>
<comment type="caution">
    <text evidence="4">The sequence shown here is derived from an EMBL/GenBank/DDBJ whole genome shotgun (WGS) entry which is preliminary data.</text>
</comment>
<evidence type="ECO:0000256" key="2">
    <source>
        <dbReference type="SAM" id="Phobius"/>
    </source>
</evidence>
<evidence type="ECO:0000313" key="5">
    <source>
        <dbReference type="Proteomes" id="UP000003527"/>
    </source>
</evidence>
<dbReference type="EMBL" id="AFZD01000007">
    <property type="protein sequence ID" value="EHL13322.1"/>
    <property type="molecule type" value="Genomic_DNA"/>
</dbReference>
<dbReference type="CDD" id="cd00093">
    <property type="entry name" value="HTH_XRE"/>
    <property type="match status" value="1"/>
</dbReference>
<keyword evidence="2" id="KW-0812">Transmembrane</keyword>
<dbReference type="Gene3D" id="1.10.260.40">
    <property type="entry name" value="lambda repressor-like DNA-binding domains"/>
    <property type="match status" value="1"/>
</dbReference>
<evidence type="ECO:0000259" key="3">
    <source>
        <dbReference type="PROSITE" id="PS50943"/>
    </source>
</evidence>
<dbReference type="PANTHER" id="PTHR46558:SF13">
    <property type="entry name" value="HTH-TYPE TRANSCRIPTIONAL REGULATOR IMMR"/>
    <property type="match status" value="1"/>
</dbReference>
<feature type="transmembrane region" description="Helical" evidence="2">
    <location>
        <begin position="305"/>
        <end position="327"/>
    </location>
</feature>
<keyword evidence="2" id="KW-0472">Membrane</keyword>
<feature type="transmembrane region" description="Helical" evidence="2">
    <location>
        <begin position="283"/>
        <end position="299"/>
    </location>
</feature>
<gene>
    <name evidence="4" type="ORF">HMPREF9624_02168</name>
</gene>
<protein>
    <recommendedName>
        <fullName evidence="3">HTH cro/C1-type domain-containing protein</fullName>
    </recommendedName>
</protein>
<feature type="transmembrane region" description="Helical" evidence="2">
    <location>
        <begin position="202"/>
        <end position="224"/>
    </location>
</feature>
<dbReference type="PATRIC" id="fig|796944.3.peg.691"/>
<feature type="domain" description="HTH cro/C1-type" evidence="3">
    <location>
        <begin position="7"/>
        <end position="61"/>
    </location>
</feature>
<feature type="transmembrane region" description="Helical" evidence="2">
    <location>
        <begin position="107"/>
        <end position="128"/>
    </location>
</feature>
<keyword evidence="5" id="KW-1185">Reference proteome</keyword>
<organism evidence="4 5">
    <name type="scientific">Oribacterium asaccharolyticum ACB7</name>
    <dbReference type="NCBI Taxonomy" id="796944"/>
    <lineage>
        <taxon>Bacteria</taxon>
        <taxon>Bacillati</taxon>
        <taxon>Bacillota</taxon>
        <taxon>Clostridia</taxon>
        <taxon>Lachnospirales</taxon>
        <taxon>Lachnospiraceae</taxon>
        <taxon>Oribacterium</taxon>
    </lineage>
</organism>
<reference evidence="4 5" key="1">
    <citation type="submission" date="2011-08" db="EMBL/GenBank/DDBJ databases">
        <title>The Genome Sequence of Oribacterium sp. ACB7.</title>
        <authorList>
            <consortium name="The Broad Institute Genome Sequencing Platform"/>
            <person name="Earl A."/>
            <person name="Ward D."/>
            <person name="Feldgarden M."/>
            <person name="Gevers D."/>
            <person name="Sizova M."/>
            <person name="Hazen A."/>
            <person name="Epstein S."/>
            <person name="Young S.K."/>
            <person name="Zeng Q."/>
            <person name="Gargeya S."/>
            <person name="Fitzgerald M."/>
            <person name="Haas B."/>
            <person name="Abouelleil A."/>
            <person name="Alvarado L."/>
            <person name="Arachchi H.M."/>
            <person name="Berlin A."/>
            <person name="Brown A."/>
            <person name="Chapman S.B."/>
            <person name="Chen Z."/>
            <person name="Dunbar C."/>
            <person name="Freedman E."/>
            <person name="Gearin G."/>
            <person name="Gellesch M."/>
            <person name="Goldberg J."/>
            <person name="Griggs A."/>
            <person name="Gujja S."/>
            <person name="Heiman D."/>
            <person name="Howarth C."/>
            <person name="Larson L."/>
            <person name="Lui A."/>
            <person name="MacDonald P.J.P."/>
            <person name="Montmayeur A."/>
            <person name="Murphy C."/>
            <person name="Neiman D."/>
            <person name="Pearson M."/>
            <person name="Priest M."/>
            <person name="Roberts A."/>
            <person name="Saif S."/>
            <person name="Shea T."/>
            <person name="Shenoy N."/>
            <person name="Sisk P."/>
            <person name="Stolte C."/>
            <person name="Sykes S."/>
            <person name="Wortman J."/>
            <person name="Nusbaum C."/>
            <person name="Birren B."/>
        </authorList>
    </citation>
    <scope>NUCLEOTIDE SEQUENCE [LARGE SCALE GENOMIC DNA]</scope>
    <source>
        <strain evidence="4 5">ACB7</strain>
    </source>
</reference>
<dbReference type="Proteomes" id="UP000003527">
    <property type="component" value="Unassembled WGS sequence"/>
</dbReference>
<dbReference type="PROSITE" id="PS50943">
    <property type="entry name" value="HTH_CROC1"/>
    <property type="match status" value="1"/>
</dbReference>
<accession>G9WSV2</accession>
<dbReference type="InterPro" id="IPR010982">
    <property type="entry name" value="Lambda_DNA-bd_dom_sf"/>
</dbReference>